<feature type="region of interest" description="Disordered" evidence="1">
    <location>
        <begin position="133"/>
        <end position="269"/>
    </location>
</feature>
<dbReference type="EMBL" id="JBHTGL010000008">
    <property type="protein sequence ID" value="MFD0622789.1"/>
    <property type="molecule type" value="Genomic_DNA"/>
</dbReference>
<feature type="domain" description="HTH cro/C1-type" evidence="2">
    <location>
        <begin position="39"/>
        <end position="94"/>
    </location>
</feature>
<protein>
    <submittedName>
        <fullName evidence="3">Helix-turn-helix transcriptional regulator</fullName>
    </submittedName>
</protein>
<organism evidence="3 4">
    <name type="scientific">Streptomyces sanglieri</name>
    <dbReference type="NCBI Taxonomy" id="193460"/>
    <lineage>
        <taxon>Bacteria</taxon>
        <taxon>Bacillati</taxon>
        <taxon>Actinomycetota</taxon>
        <taxon>Actinomycetes</taxon>
        <taxon>Kitasatosporales</taxon>
        <taxon>Streptomycetaceae</taxon>
        <taxon>Streptomyces</taxon>
    </lineage>
</organism>
<dbReference type="InterPro" id="IPR010982">
    <property type="entry name" value="Lambda_DNA-bd_dom_sf"/>
</dbReference>
<feature type="compositionally biased region" description="Basic residues" evidence="1">
    <location>
        <begin position="170"/>
        <end position="181"/>
    </location>
</feature>
<evidence type="ECO:0000313" key="3">
    <source>
        <dbReference type="EMBL" id="MFD0622789.1"/>
    </source>
</evidence>
<dbReference type="PROSITE" id="PS50943">
    <property type="entry name" value="HTH_CROC1"/>
    <property type="match status" value="1"/>
</dbReference>
<feature type="compositionally biased region" description="Basic residues" evidence="1">
    <location>
        <begin position="148"/>
        <end position="158"/>
    </location>
</feature>
<dbReference type="SUPFAM" id="SSF47413">
    <property type="entry name" value="lambda repressor-like DNA-binding domains"/>
    <property type="match status" value="1"/>
</dbReference>
<dbReference type="SMART" id="SM00530">
    <property type="entry name" value="HTH_XRE"/>
    <property type="match status" value="1"/>
</dbReference>
<sequence length="269" mass="29013">MPVVSHGPTPCEPLTPNRSPVADRPAGKSPMENHFGEAIRRFRLHTRLSQGALAERSGVSVSTIRGMETGTRRDPQLASVRRLADALELRPAEQDELLAAAAGSAEPAAIPVPRQLPAPPAPFVGRHDELDRLDATLPSGSGCVEHRSHLRDRRRRRGGQVLARVALGSPRRRPIPRRATLRRPTGLQPRQRPDGPGCGDTWVPRRAGRRARPDSRRPARSGGVVPQPGGGQADVAGARQRRRYRPGHPCCRAATPAPWGSPAATGCRA</sequence>
<dbReference type="Pfam" id="PF13560">
    <property type="entry name" value="HTH_31"/>
    <property type="match status" value="1"/>
</dbReference>
<evidence type="ECO:0000313" key="4">
    <source>
        <dbReference type="Proteomes" id="UP001596915"/>
    </source>
</evidence>
<comment type="caution">
    <text evidence="3">The sequence shown here is derived from an EMBL/GenBank/DDBJ whole genome shotgun (WGS) entry which is preliminary data.</text>
</comment>
<gene>
    <name evidence="3" type="ORF">ACFQ2K_08075</name>
</gene>
<proteinExistence type="predicted"/>
<keyword evidence="4" id="KW-1185">Reference proteome</keyword>
<dbReference type="InterPro" id="IPR001387">
    <property type="entry name" value="Cro/C1-type_HTH"/>
</dbReference>
<accession>A0ABW2WSI2</accession>
<dbReference type="Gene3D" id="1.10.260.40">
    <property type="entry name" value="lambda repressor-like DNA-binding domains"/>
    <property type="match status" value="1"/>
</dbReference>
<evidence type="ECO:0000256" key="1">
    <source>
        <dbReference type="SAM" id="MobiDB-lite"/>
    </source>
</evidence>
<dbReference type="Proteomes" id="UP001596915">
    <property type="component" value="Unassembled WGS sequence"/>
</dbReference>
<evidence type="ECO:0000259" key="2">
    <source>
        <dbReference type="PROSITE" id="PS50943"/>
    </source>
</evidence>
<dbReference type="CDD" id="cd00093">
    <property type="entry name" value="HTH_XRE"/>
    <property type="match status" value="1"/>
</dbReference>
<reference evidence="4" key="1">
    <citation type="journal article" date="2019" name="Int. J. Syst. Evol. Microbiol.">
        <title>The Global Catalogue of Microorganisms (GCM) 10K type strain sequencing project: providing services to taxonomists for standard genome sequencing and annotation.</title>
        <authorList>
            <consortium name="The Broad Institute Genomics Platform"/>
            <consortium name="The Broad Institute Genome Sequencing Center for Infectious Disease"/>
            <person name="Wu L."/>
            <person name="Ma J."/>
        </authorList>
    </citation>
    <scope>NUCLEOTIDE SEQUENCE [LARGE SCALE GENOMIC DNA]</scope>
    <source>
        <strain evidence="4">JCM 12607</strain>
    </source>
</reference>
<feature type="region of interest" description="Disordered" evidence="1">
    <location>
        <begin position="1"/>
        <end position="32"/>
    </location>
</feature>
<name>A0ABW2WSI2_9ACTN</name>